<reference evidence="3 4" key="1">
    <citation type="journal article" date="2017" name="Int. J. Syst. Evol. Microbiol.">
        <title>Mucilaginibacterpsychrotolerans sp. nov., isolated from peatlands.</title>
        <authorList>
            <person name="Deng Y."/>
            <person name="Shen L."/>
            <person name="Xu B."/>
            <person name="Liu Y."/>
            <person name="Gu Z."/>
            <person name="Liu H."/>
            <person name="Zhou Y."/>
        </authorList>
    </citation>
    <scope>NUCLEOTIDE SEQUENCE [LARGE SCALE GENOMIC DNA]</scope>
    <source>
        <strain evidence="3 4">NH7-4</strain>
    </source>
</reference>
<feature type="transmembrane region" description="Helical" evidence="1">
    <location>
        <begin position="54"/>
        <end position="71"/>
    </location>
</feature>
<keyword evidence="4" id="KW-1185">Reference proteome</keyword>
<evidence type="ECO:0000313" key="4">
    <source>
        <dbReference type="Proteomes" id="UP000297540"/>
    </source>
</evidence>
<name>A0A4Y8SH18_9SPHI</name>
<dbReference type="EMBL" id="SOZE01000008">
    <property type="protein sequence ID" value="TFF37930.1"/>
    <property type="molecule type" value="Genomic_DNA"/>
</dbReference>
<feature type="transmembrane region" description="Helical" evidence="1">
    <location>
        <begin position="29"/>
        <end position="48"/>
    </location>
</feature>
<dbReference type="RefSeq" id="WP_133229244.1">
    <property type="nucleotide sequence ID" value="NZ_SOZE01000008.1"/>
</dbReference>
<dbReference type="GO" id="GO:0006629">
    <property type="term" value="P:lipid metabolic process"/>
    <property type="evidence" value="ECO:0007669"/>
    <property type="project" value="InterPro"/>
</dbReference>
<organism evidence="3 4">
    <name type="scientific">Mucilaginibacter psychrotolerans</name>
    <dbReference type="NCBI Taxonomy" id="1524096"/>
    <lineage>
        <taxon>Bacteria</taxon>
        <taxon>Pseudomonadati</taxon>
        <taxon>Bacteroidota</taxon>
        <taxon>Sphingobacteriia</taxon>
        <taxon>Sphingobacteriales</taxon>
        <taxon>Sphingobacteriaceae</taxon>
        <taxon>Mucilaginibacter</taxon>
    </lineage>
</organism>
<dbReference type="AlphaFoldDB" id="A0A4Y8SH18"/>
<protein>
    <recommendedName>
        <fullName evidence="2">Fatty acid desaturase domain-containing protein</fullName>
    </recommendedName>
</protein>
<evidence type="ECO:0000256" key="1">
    <source>
        <dbReference type="SAM" id="Phobius"/>
    </source>
</evidence>
<keyword evidence="1" id="KW-0812">Transmembrane</keyword>
<evidence type="ECO:0000313" key="3">
    <source>
        <dbReference type="EMBL" id="TFF37930.1"/>
    </source>
</evidence>
<gene>
    <name evidence="3" type="ORF">E2R66_10090</name>
</gene>
<accession>A0A4Y8SH18</accession>
<dbReference type="Pfam" id="PF00487">
    <property type="entry name" value="FA_desaturase"/>
    <property type="match status" value="1"/>
</dbReference>
<keyword evidence="1" id="KW-1133">Transmembrane helix</keyword>
<proteinExistence type="predicted"/>
<dbReference type="Proteomes" id="UP000297540">
    <property type="component" value="Unassembled WGS sequence"/>
</dbReference>
<keyword evidence="1" id="KW-0472">Membrane</keyword>
<dbReference type="InterPro" id="IPR005804">
    <property type="entry name" value="FA_desaturase_dom"/>
</dbReference>
<feature type="transmembrane region" description="Helical" evidence="1">
    <location>
        <begin position="204"/>
        <end position="226"/>
    </location>
</feature>
<evidence type="ECO:0000259" key="2">
    <source>
        <dbReference type="Pfam" id="PF00487"/>
    </source>
</evidence>
<feature type="transmembrane region" description="Helical" evidence="1">
    <location>
        <begin position="179"/>
        <end position="198"/>
    </location>
</feature>
<feature type="domain" description="Fatty acid desaturase" evidence="2">
    <location>
        <begin position="62"/>
        <end position="288"/>
    </location>
</feature>
<sequence length="309" mass="36287">MISTPAGYKIPDQIKSDLGDLNKTNLSMFFFYVFFDYLFIWLPSTLLYVYREDIGYFTISVLYILCILLSSRSLRGLECVVHDGSHFNWLRKSRKTNDLLTNIFAAFAVFSTVENYRASHTLHHKYLGSDVDPDYKRHILLGLSQIDRTDRKKYIRQIITKLPIYIPSWWRAIGTDFRTLIKGIIWNLIFCSLFYLILNSVSSVIAIWLFAYFIPLTVFLPVLRFIGEAAEHDYEQFEVVVSKTFSNTGIIHRLLFHPHNDGYHTIHHILPSIPHYKLPSLYKRLKAIDKVKFGSILRERKYLFTNKNP</sequence>
<dbReference type="CDD" id="cd03510">
    <property type="entry name" value="Rhizobitoxine-FADS-like"/>
    <property type="match status" value="1"/>
</dbReference>
<dbReference type="OrthoDB" id="104711at2"/>
<comment type="caution">
    <text evidence="3">The sequence shown here is derived from an EMBL/GenBank/DDBJ whole genome shotgun (WGS) entry which is preliminary data.</text>
</comment>